<feature type="transmembrane region" description="Helical" evidence="7">
    <location>
        <begin position="49"/>
        <end position="69"/>
    </location>
</feature>
<dbReference type="Pfam" id="PF21726">
    <property type="entry name" value="DUF6862"/>
    <property type="match status" value="1"/>
</dbReference>
<dbReference type="Pfam" id="PF13332">
    <property type="entry name" value="Fil_haemagg_2"/>
    <property type="match status" value="5"/>
</dbReference>
<evidence type="ECO:0000259" key="8">
    <source>
        <dbReference type="SMART" id="SM00912"/>
    </source>
</evidence>
<gene>
    <name evidence="9" type="ORF">CKQ53_08855</name>
</gene>
<dbReference type="NCBIfam" id="TIGR01901">
    <property type="entry name" value="adhes_NPXG"/>
    <property type="match status" value="1"/>
</dbReference>
<dbReference type="CDD" id="cd20723">
    <property type="entry name" value="CdiA-CT_Ec-like"/>
    <property type="match status" value="1"/>
</dbReference>
<keyword evidence="10" id="KW-1185">Reference proteome</keyword>
<dbReference type="RefSeq" id="WP_118894906.1">
    <property type="nucleotide sequence ID" value="NZ_CP023009.1"/>
</dbReference>
<dbReference type="InterPro" id="IPR012334">
    <property type="entry name" value="Pectin_lyas_fold"/>
</dbReference>
<dbReference type="InterPro" id="IPR011050">
    <property type="entry name" value="Pectin_lyase_fold/virulence"/>
</dbReference>
<dbReference type="Pfam" id="PF05860">
    <property type="entry name" value="TPS"/>
    <property type="match status" value="1"/>
</dbReference>
<dbReference type="SMART" id="SM00912">
    <property type="entry name" value="Haemagg_act"/>
    <property type="match status" value="1"/>
</dbReference>
<dbReference type="NCBIfam" id="TIGR01731">
    <property type="entry name" value="fil_hemag_20aa"/>
    <property type="match status" value="32"/>
</dbReference>
<dbReference type="SUPFAM" id="SSF51126">
    <property type="entry name" value="Pectin lyase-like"/>
    <property type="match status" value="1"/>
</dbReference>
<evidence type="ECO:0000256" key="7">
    <source>
        <dbReference type="SAM" id="Phobius"/>
    </source>
</evidence>
<comment type="subcellular location">
    <subcellularLocation>
        <location evidence="1">Target cell</location>
        <location evidence="1">Target cell cytoplasm</location>
    </subcellularLocation>
</comment>
<keyword evidence="3" id="KW-1266">Target cell cytoplasm</keyword>
<evidence type="ECO:0000313" key="10">
    <source>
        <dbReference type="Proteomes" id="UP000263881"/>
    </source>
</evidence>
<keyword evidence="7" id="KW-1133">Transmembrane helix</keyword>
<evidence type="ECO:0000256" key="5">
    <source>
        <dbReference type="ARBA" id="ARBA00024043"/>
    </source>
</evidence>
<feature type="compositionally biased region" description="Polar residues" evidence="6">
    <location>
        <begin position="2463"/>
        <end position="2485"/>
    </location>
</feature>
<dbReference type="Pfam" id="PF04829">
    <property type="entry name" value="PT-VENN"/>
    <property type="match status" value="1"/>
</dbReference>
<feature type="region of interest" description="Disordered" evidence="6">
    <location>
        <begin position="2445"/>
        <end position="2485"/>
    </location>
</feature>
<feature type="region of interest" description="Disordered" evidence="6">
    <location>
        <begin position="2825"/>
        <end position="2848"/>
    </location>
</feature>
<proteinExistence type="inferred from homology"/>
<organism evidence="9 10">
    <name type="scientific">Lonsdalea britannica</name>
    <dbReference type="NCBI Taxonomy" id="1082704"/>
    <lineage>
        <taxon>Bacteria</taxon>
        <taxon>Pseudomonadati</taxon>
        <taxon>Pseudomonadota</taxon>
        <taxon>Gammaproteobacteria</taxon>
        <taxon>Enterobacterales</taxon>
        <taxon>Pectobacteriaceae</taxon>
        <taxon>Lonsdalea</taxon>
    </lineage>
</organism>
<name>A0AAD0WKU7_9GAMM</name>
<keyword evidence="2" id="KW-0800">Toxin</keyword>
<dbReference type="InterPro" id="IPR006914">
    <property type="entry name" value="VENN_dom"/>
</dbReference>
<dbReference type="InterPro" id="IPR049271">
    <property type="entry name" value="DUF6862"/>
</dbReference>
<dbReference type="InterPro" id="IPR008638">
    <property type="entry name" value="FhaB/CdiA-like_TPS"/>
</dbReference>
<dbReference type="Pfam" id="PF13018">
    <property type="entry name" value="ESPR"/>
    <property type="match status" value="1"/>
</dbReference>
<evidence type="ECO:0000313" key="9">
    <source>
        <dbReference type="EMBL" id="AXW87080.1"/>
    </source>
</evidence>
<accession>A0AAD0WKU7</accession>
<sequence>MNKHCYRLIFSRTHGELRVVSELARSCSSEPGQTRGPGSARLWVTVRRAVWMLGLALFAGPTLAAGIVADNGAAAGQRPDVIATQNGLPQVNITAPNQAGISHNQYSQFDVDQKGAILNNSSAMTSTQMAGMIQGNPNLNGGSAPAKVILNEVSSTNPSQLRGYMEVAGGRAQVIVANPAGIVCDGCGTINAGRMTLTTGKPQLNADGSLAGYQVERGVVRIEGGGLNGDSRHDTEYVDVLARAFEVNAGVWAKEKINVVAGRNRVSADGGTVEPSAASDEAKPELAIDMGQMGGMYSGQIHMIGTEAGVGVRNQGGQLQAGKTLTVSSEGRLVWQPAQQDAVTQAGESISLTANNDIEHDGKLHSGGTLNVQSRAGSIKQSGTLAAAGDVQLSAAGGIENTGHLLAGSDANSTLVNDADLTLTSQGDVRSSGSLLSQKNVALTGKRVDISQAQLAAKRATVTAQSGGVGLQQAKVDSQQFTIDTSGDIDARQAQVKVGTWAVDGNNMSNQQAVWVQADTGESRFKLNGALDNTGGNIEANNLSLFAGTLDNQSGRLVSLDTQARAWGVEGLLNNSDGVLGSNGDLTLNVGALKNQAGSLKSQSALHIDSAGDVDNDHGTLLASQDLSLSAGHIDNDAGVLGGEQLQLTAQRLNNNLGRVISQQNLQLTAQQGLDNQQGFIGAGQDLNIQTEGDWNNEGGTAQSETLLSATANNLNNGSGKLLSGDRLSLDAAGAVNNQAGEISATTLNVDAASLSNEKGSVIGQRSLAVNAAQALNNTQGLLSSGEKLVLHTDGLLTNRGGEASAAGLDVTAKQLDNAQGKVIAGQNLNLQVQGGLDNSAGLLEAADKLEVQTEGDWNNQGGIAQGGSRVVATARNLDNTEGRLQSGGGLSLNTTADVTNQAGMLTAQGDLNWQGASTSLLNNDGGSLQSSGDLALNGGRVTNRQQGVVLGQQALSFDLSSDWDNQGGQLTSQGSTVARAANLYNAQGAVNALGSLDMQLTETLDNGSGRIFSQSSQTLAAQDILNDQGWMGSQGEWRANAARFDNTQGSVQTQQNAQLTAAALTNHQGTLQSASDMALRVAGDIDNRAGKVSAQNQLNVRGNTADESTGAVNNAGGHWLAGEGFSLAAQKLDNTQGGVLYSQKQLDLNVGTQLDNQQGKLQSGETLTLNAQSLQNDGGTLDSQQQLVLNASGELSNQGGALRSNGDQRITAQHLNNQNGVVSSQGGLTVNAPLLDNAGGTLISQGAGTYRVDTLNNQQGKVHSGNALTLTANQVNNSAGQLVSTQDFTLNAPQLNNSGQGTISSQGALDIQSDTVNNRDGGLILGTTRTGVTAREADNTAGRLQSAGALTLMGLTQLDNSQGRVIANGPLSINAIGNRLSRSASALSVLNPSGVMQSGASMVLDALSLNNQGGTLQSQQALSLSVQQDYTQRAGDTLSSNGALTFSVGGVLTNLTDWLLPGDLTLNSTHFNNQGALVGKSLQIMTGQLTNRGRIEADAMTLDFDTLDNPNAVMGDNVTLRGRVIDNYGSGAVLAATQSLNLRGNERLTNRDGALIFSGGSLQLGSNDLIENRASAIEADGDVTIDAQRLTNERVGLSIERDAESSNYKWQRYNYFWRSYDLTVNPDKNTVAPVTQSLSYQNDAEAQSNPYGTILAIDAAGKRAQVRVKNTSGTLTDMWVNYLALQPNTDGSYAMTFYQTTGFWQRAVPTPYQNTVWREFNRGRLEQWDPEKHIDIYSAPNVTDYNNLRERTVTGSLTRDRLIAEGTGARILAGGDMSLRINGTLLNDASVITANGNLGIEGSGNVDNRGYSVNEHRTEVIADHYDRDTRHWYPTTNYDATTALTTIDGIISGHGEVAITAANITNTTVNQAQISSVEAALKAAEAERAEWERNPLAFSVEGVDGQQANVALDPGGKATAGSPSSLGRPLLPAEQALTAMQHVGSVATSIPDNGLFRQNPATGSPYLVVTDERFTSRTQFISSDYLLSQVGYDPSTIHKRLGDGFYEQRLVRDQVLSLTGRQSVQGEDAMAQYQNLMNNGVKVAEDFHLVTGVALTPEQIASLQQDIVWMVDETVETAAGPQTVLVPKVYLAQSTLRLTGDGALIAGGELQLSADSITNAGNLFADKALSIDAGQFLHQGGDIKADSINVQADSLTLSTNLQDALRQATMSASDISLSGNDIHLQGAKLDATNNLSLSARDNLDISAAKSSFKSDGLQVISGAMGNRTSDGMEEAGERMATLSGEWQQALGSELKAGGNLVLNAGQDITLRGSQASAGGQLGVQAGGDINLLADKSTNTTHLEANSSTSSVSNSREEDRLLLSSLSGAKGVTLVAGQDLLAEGAQVDSTEGRVRVGADNVTIKEAHQLTNAFDSENKKDGRTQSQRTIDSASDVVVGSTLSGQDGVTAIAREGDLSVTGSTLHSELGEIALQAKNDVVINSATEKESEHLEERSQKKGFLNKSASSTVQDDSFTTERGSLLSGNSISVNAGNDLSVSGSAIAADQDVALQAGHNVDISAATETESHYLLEEKTKSGLMSGGGIGFTVGKQSTRHEVDEKGTLQNQSFSTVGSSQGNVSITAGDKLHIGGADLVAGKDLSLSGDSVDIDSGRDDVNRDETFESKQSGFTLALSGTVGSALNTAVSTAQKSRQESDSRLSALQGTKAALSGVQAAQAWDHDNAITESANAQNAAAGVSSDDPKAAQGSTNTIGVTLSYGSQSSKSETHSESSQAQGSTLNAGRNLSITATGKNNGEGSGDITIAGSQLKAAGDMTLDAARDINLLSAQNTEKTVSKNSSQGGSVGVGIGVGSGGYGITVSASVNSSKGHENGNGLSHNETTLDAGSGINLTSGRDTTLKGAQVNGETITADVGRNLTLTSEQDSNSYDAKQQSVSAGASFTFGSMTGSGSINMSRDKVNSNFDSVKEQTGLFAGQGGYNITVGNHTQLDGSVIASTADKDKNLLDTGTLGWSDIHNQAEYESEHQSAGFSSGGPIGANLMSNMSALPISGEDSSGHAEGTTKAAVSEGGLIIRHQAGQSQDVSQLNHDAENANAGAIDPIFNKEKEQKRLQQAQLVSDIGNQALDIYNTYESTKATHSATDSSVRTGVNAVVSALQALAGGDIKAALAKGAAPYLAGIVKEITTDNADYSTLTETQKLNNLMAHAILGGVIAELSGGNSTAGAVGAATGELAAPAIALALYGTSDSSELSTQQKDNLSALATLASGIAAGVSSDSTAGAVTGAQAGKNAVENNYLSVSEKSELEIAKQKLRNSKDPAEREQAEKDIARLTELDISRDGSVLAACGNGAAGSAACAASRVEAYQFKAEYENTGNYNSRASQQYADAYGKIVNLLNITSVDAQNQQQVKDAMVNYAMQQLGVDKATAEQYVSTYDGMKIVAASMTPVIGSAAASKIEALAAKQRLSNSFEVSSLPDANGKNHITAVKGDAKIPVDKIELYMRGKASGDLESLQKEYNSLKDVKISSQKEFAKDPNNAKKMETLEKQIHNIERSQDMARVLDQAGIVNTVSNNSMIMDKLLDSAQGATSANRQTSVVVSGSNGNVRVYATWTILPDGTKRLSTVNTGAFK</sequence>
<dbReference type="Pfam" id="PF05594">
    <property type="entry name" value="Fil_haemagg"/>
    <property type="match status" value="17"/>
</dbReference>
<feature type="compositionally biased region" description="Polar residues" evidence="6">
    <location>
        <begin position="2733"/>
        <end position="2754"/>
    </location>
</feature>
<feature type="region of interest" description="Disordered" evidence="6">
    <location>
        <begin position="2714"/>
        <end position="2758"/>
    </location>
</feature>
<dbReference type="GO" id="GO:0090729">
    <property type="term" value="F:toxin activity"/>
    <property type="evidence" value="ECO:0007669"/>
    <property type="project" value="UniProtKB-KW"/>
</dbReference>
<dbReference type="InterPro" id="IPR025157">
    <property type="entry name" value="Hemagglutinin_rpt"/>
</dbReference>
<reference evidence="9 10" key="1">
    <citation type="submission" date="2017-08" db="EMBL/GenBank/DDBJ databases">
        <title>Comparative genomics of bacteria isolated from necrotic lesions of AOD affected trees.</title>
        <authorList>
            <person name="Doonan J."/>
            <person name="Denman S."/>
            <person name="McDonald J.E."/>
        </authorList>
    </citation>
    <scope>NUCLEOTIDE SEQUENCE [LARGE SCALE GENOMIC DNA]</scope>
    <source>
        <strain evidence="9 10">477</strain>
    </source>
</reference>
<keyword evidence="4" id="KW-0843">Virulence</keyword>
<dbReference type="Gene3D" id="2.160.20.10">
    <property type="entry name" value="Single-stranded right-handed beta-helix, Pectin lyase-like"/>
    <property type="match status" value="1"/>
</dbReference>
<keyword evidence="7" id="KW-0812">Transmembrane</keyword>
<evidence type="ECO:0000256" key="2">
    <source>
        <dbReference type="ARBA" id="ARBA00022656"/>
    </source>
</evidence>
<dbReference type="EMBL" id="CP023009">
    <property type="protein sequence ID" value="AXW87080.1"/>
    <property type="molecule type" value="Genomic_DNA"/>
</dbReference>
<feature type="compositionally biased region" description="Basic and acidic residues" evidence="6">
    <location>
        <begin position="2445"/>
        <end position="2456"/>
    </location>
</feature>
<feature type="compositionally biased region" description="Polar residues" evidence="6">
    <location>
        <begin position="2832"/>
        <end position="2848"/>
    </location>
</feature>
<dbReference type="Proteomes" id="UP000263881">
    <property type="component" value="Chromosome"/>
</dbReference>
<evidence type="ECO:0000256" key="1">
    <source>
        <dbReference type="ARBA" id="ARBA00004219"/>
    </source>
</evidence>
<feature type="domain" description="Filamentous haemagglutinin FhaB/tRNA nuclease CdiA-like TPS" evidence="8">
    <location>
        <begin position="85"/>
        <end position="207"/>
    </location>
</feature>
<dbReference type="KEGG" id="lbq:CKQ53_08855"/>
<evidence type="ECO:0000256" key="6">
    <source>
        <dbReference type="SAM" id="MobiDB-lite"/>
    </source>
</evidence>
<evidence type="ECO:0000256" key="4">
    <source>
        <dbReference type="ARBA" id="ARBA00023026"/>
    </source>
</evidence>
<keyword evidence="7" id="KW-0472">Membrane</keyword>
<dbReference type="InterPro" id="IPR010069">
    <property type="entry name" value="CdiA_FHA1_rpt"/>
</dbReference>
<evidence type="ECO:0000256" key="3">
    <source>
        <dbReference type="ARBA" id="ARBA00022913"/>
    </source>
</evidence>
<comment type="similarity">
    <text evidence="5">In the N-terminal section; belongs to the CdiA toxin family.</text>
</comment>
<dbReference type="InterPro" id="IPR024973">
    <property type="entry name" value="ESPR"/>
</dbReference>
<dbReference type="GO" id="GO:0003824">
    <property type="term" value="F:catalytic activity"/>
    <property type="evidence" value="ECO:0007669"/>
    <property type="project" value="UniProtKB-ARBA"/>
</dbReference>
<dbReference type="InterPro" id="IPR008619">
    <property type="entry name" value="Filamentous_hemagglutn_rpt"/>
</dbReference>
<protein>
    <submittedName>
        <fullName evidence="9">Filamentous hemagglutinin</fullName>
    </submittedName>
</protein>